<proteinExistence type="predicted"/>
<organism evidence="2 3">
    <name type="scientific">Penicillium polonicum</name>
    <dbReference type="NCBI Taxonomy" id="60169"/>
    <lineage>
        <taxon>Eukaryota</taxon>
        <taxon>Fungi</taxon>
        <taxon>Dikarya</taxon>
        <taxon>Ascomycota</taxon>
        <taxon>Pezizomycotina</taxon>
        <taxon>Eurotiomycetes</taxon>
        <taxon>Eurotiomycetidae</taxon>
        <taxon>Eurotiales</taxon>
        <taxon>Aspergillaceae</taxon>
        <taxon>Penicillium</taxon>
    </lineage>
</organism>
<dbReference type="STRING" id="60169.A0A1V6N810"/>
<evidence type="ECO:0000313" key="2">
    <source>
        <dbReference type="EMBL" id="OQD60743.1"/>
    </source>
</evidence>
<dbReference type="InterPro" id="IPR024983">
    <property type="entry name" value="CHAT_dom"/>
</dbReference>
<dbReference type="EMBL" id="MDYM01000021">
    <property type="protein sequence ID" value="OQD60743.1"/>
    <property type="molecule type" value="Genomic_DNA"/>
</dbReference>
<dbReference type="Pfam" id="PF12770">
    <property type="entry name" value="CHAT"/>
    <property type="match status" value="1"/>
</dbReference>
<evidence type="ECO:0000313" key="3">
    <source>
        <dbReference type="Proteomes" id="UP000191408"/>
    </source>
</evidence>
<dbReference type="Proteomes" id="UP000191408">
    <property type="component" value="Unassembled WGS sequence"/>
</dbReference>
<comment type="caution">
    <text evidence="2">The sequence shown here is derived from an EMBL/GenBank/DDBJ whole genome shotgun (WGS) entry which is preliminary data.</text>
</comment>
<reference evidence="3" key="1">
    <citation type="journal article" date="2017" name="Nat. Microbiol.">
        <title>Global analysis of biosynthetic gene clusters reveals vast potential of secondary metabolite production in Penicillium species.</title>
        <authorList>
            <person name="Nielsen J.C."/>
            <person name="Grijseels S."/>
            <person name="Prigent S."/>
            <person name="Ji B."/>
            <person name="Dainat J."/>
            <person name="Nielsen K.F."/>
            <person name="Frisvad J.C."/>
            <person name="Workman M."/>
            <person name="Nielsen J."/>
        </authorList>
    </citation>
    <scope>NUCLEOTIDE SEQUENCE [LARGE SCALE GENOMIC DNA]</scope>
    <source>
        <strain evidence="3">IBT 4502</strain>
    </source>
</reference>
<sequence>MFISCSPLPYLQKNDIRVREATLARPKALDTRLLEWLWDAIANPVLDVLGLMRTSDGCWPRIWWILTGPLAKFPIHAAGYHYHRYDTVLDRAISSYSPSVRALLQSRQRSSTLATPRGSGKAVLVGMEKTPHESNLPFVRSEMDKREDLCSLLKKKVCKPRPCQEDVLSALKDCVIFHFAGHGKTDQQDPSRSSLVLADGPLAVANLFETKLHDKNPFLAYLSACGTGQVKHDALIDETLHLIAGYQIAGFRHVIGTLWEVNDKTCVDVATILYSCLNERKMTDASVSGGLHRASRKLREMWISENTTRAAKRTACKTKMLQWQRSK</sequence>
<dbReference type="AlphaFoldDB" id="A0A1V6N810"/>
<evidence type="ECO:0000259" key="1">
    <source>
        <dbReference type="Pfam" id="PF12770"/>
    </source>
</evidence>
<feature type="domain" description="CHAT" evidence="1">
    <location>
        <begin position="32"/>
        <end position="299"/>
    </location>
</feature>
<protein>
    <recommendedName>
        <fullName evidence="1">CHAT domain-containing protein</fullName>
    </recommendedName>
</protein>
<dbReference type="OrthoDB" id="9991317at2759"/>
<name>A0A1V6N810_PENPO</name>
<keyword evidence="3" id="KW-1185">Reference proteome</keyword>
<accession>A0A1V6N810</accession>
<gene>
    <name evidence="2" type="ORF">PENPOL_c021G01741</name>
</gene>